<gene>
    <name evidence="4" type="ORF">O9H85_01095</name>
</gene>
<protein>
    <submittedName>
        <fullName evidence="4">Polysaccharide deacetylase family protein</fullName>
    </submittedName>
</protein>
<dbReference type="RefSeq" id="WP_269879423.1">
    <property type="nucleotide sequence ID" value="NZ_JAQAGZ010000001.1"/>
</dbReference>
<dbReference type="PANTHER" id="PTHR34216:SF3">
    <property type="entry name" value="POLY-BETA-1,6-N-ACETYL-D-GLUCOSAMINE N-DEACETYLASE"/>
    <property type="match status" value="1"/>
</dbReference>
<evidence type="ECO:0000259" key="3">
    <source>
        <dbReference type="PROSITE" id="PS51677"/>
    </source>
</evidence>
<organism evidence="4 5">
    <name type="scientific">Paenibacillus gyeongsangnamensis</name>
    <dbReference type="NCBI Taxonomy" id="3388067"/>
    <lineage>
        <taxon>Bacteria</taxon>
        <taxon>Bacillati</taxon>
        <taxon>Bacillota</taxon>
        <taxon>Bacilli</taxon>
        <taxon>Bacillales</taxon>
        <taxon>Paenibacillaceae</taxon>
        <taxon>Paenibacillus</taxon>
    </lineage>
</organism>
<evidence type="ECO:0000256" key="2">
    <source>
        <dbReference type="ARBA" id="ARBA00022729"/>
    </source>
</evidence>
<name>A0ABT4Q2K8_9BACL</name>
<dbReference type="PANTHER" id="PTHR34216">
    <property type="match status" value="1"/>
</dbReference>
<evidence type="ECO:0000256" key="1">
    <source>
        <dbReference type="ARBA" id="ARBA00004613"/>
    </source>
</evidence>
<feature type="domain" description="NodB homology" evidence="3">
    <location>
        <begin position="157"/>
        <end position="351"/>
    </location>
</feature>
<evidence type="ECO:0000313" key="5">
    <source>
        <dbReference type="Proteomes" id="UP001527882"/>
    </source>
</evidence>
<dbReference type="EMBL" id="JAQAGZ010000001">
    <property type="protein sequence ID" value="MCZ8511052.1"/>
    <property type="molecule type" value="Genomic_DNA"/>
</dbReference>
<dbReference type="InterPro" id="IPR002509">
    <property type="entry name" value="NODB_dom"/>
</dbReference>
<dbReference type="Pfam" id="PF01522">
    <property type="entry name" value="Polysacc_deac_1"/>
    <property type="match status" value="1"/>
</dbReference>
<dbReference type="Proteomes" id="UP001527882">
    <property type="component" value="Unassembled WGS sequence"/>
</dbReference>
<keyword evidence="5" id="KW-1185">Reference proteome</keyword>
<sequence>MWSKQCIRSAVLAVVFFFSLPWAGPEARAAGYPDMTGSTSDYIPAAAAFLPALAAPAGPGTALPLLAPFLAGRAAGPACPKPPTPKTPQDTGSTERHFAGQVLILLYHHLDPRESAITITPDRFEQHLKALQMHRYHVVSLEDAIAFLEGKTTLPANAVVLTFDDGYDSFYRFAYPLLKRHGMTATNFVIVGTIGTSSPYFTFLSWSQMREMSCDGFGFYSHTYDLHNDLPGENGRMVTPLDHRIVLEATGALETEEDHRQKVLRDLSLAEALLQVRLGNRLSVLSFPHGDYSEDTVSLAQSVGIRYFATTTPGLNRPGEHLLRRVHAGMPYISGDELIQMLSAYDDKRMK</sequence>
<reference evidence="4 5" key="1">
    <citation type="submission" date="2022-12" db="EMBL/GenBank/DDBJ databases">
        <title>Draft genome sequence of Paenibacillus sp. dW9.</title>
        <authorList>
            <person name="Choi E.-W."/>
            <person name="Kim D.-U."/>
        </authorList>
    </citation>
    <scope>NUCLEOTIDE SEQUENCE [LARGE SCALE GENOMIC DNA]</scope>
    <source>
        <strain evidence="5">dW9</strain>
    </source>
</reference>
<dbReference type="InterPro" id="IPR051398">
    <property type="entry name" value="Polysacch_Deacetylase"/>
</dbReference>
<dbReference type="InterPro" id="IPR011330">
    <property type="entry name" value="Glyco_hydro/deAcase_b/a-brl"/>
</dbReference>
<dbReference type="PROSITE" id="PS51677">
    <property type="entry name" value="NODB"/>
    <property type="match status" value="1"/>
</dbReference>
<comment type="subcellular location">
    <subcellularLocation>
        <location evidence="1">Secreted</location>
    </subcellularLocation>
</comment>
<dbReference type="Gene3D" id="3.20.20.370">
    <property type="entry name" value="Glycoside hydrolase/deacetylase"/>
    <property type="match status" value="1"/>
</dbReference>
<evidence type="ECO:0000313" key="4">
    <source>
        <dbReference type="EMBL" id="MCZ8511052.1"/>
    </source>
</evidence>
<comment type="caution">
    <text evidence="4">The sequence shown here is derived from an EMBL/GenBank/DDBJ whole genome shotgun (WGS) entry which is preliminary data.</text>
</comment>
<proteinExistence type="predicted"/>
<dbReference type="SUPFAM" id="SSF88713">
    <property type="entry name" value="Glycoside hydrolase/deacetylase"/>
    <property type="match status" value="1"/>
</dbReference>
<keyword evidence="2" id="KW-0732">Signal</keyword>
<accession>A0ABT4Q2K8</accession>